<dbReference type="InterPro" id="IPR029052">
    <property type="entry name" value="Metallo-depent_PP-like"/>
</dbReference>
<reference evidence="7" key="1">
    <citation type="journal article" date="2015" name="Nature">
        <title>Complex archaea that bridge the gap between prokaryotes and eukaryotes.</title>
        <authorList>
            <person name="Spang A."/>
            <person name="Saw J.H."/>
            <person name="Jorgensen S.L."/>
            <person name="Zaremba-Niedzwiedzka K."/>
            <person name="Martijn J."/>
            <person name="Lind A.E."/>
            <person name="van Eijk R."/>
            <person name="Schleper C."/>
            <person name="Guy L."/>
            <person name="Ettema T.J."/>
        </authorList>
    </citation>
    <scope>NUCLEOTIDE SEQUENCE</scope>
</reference>
<evidence type="ECO:0000256" key="1">
    <source>
        <dbReference type="ARBA" id="ARBA00022475"/>
    </source>
</evidence>
<dbReference type="Pfam" id="PF00149">
    <property type="entry name" value="Metallophos"/>
    <property type="match status" value="1"/>
</dbReference>
<dbReference type="CDD" id="cd07398">
    <property type="entry name" value="MPP_YbbF-LpxH"/>
    <property type="match status" value="1"/>
</dbReference>
<evidence type="ECO:0000256" key="5">
    <source>
        <dbReference type="ARBA" id="ARBA00023211"/>
    </source>
</evidence>
<dbReference type="AlphaFoldDB" id="A0A0F9X988"/>
<dbReference type="GO" id="GO:0046872">
    <property type="term" value="F:metal ion binding"/>
    <property type="evidence" value="ECO:0007669"/>
    <property type="project" value="UniProtKB-KW"/>
</dbReference>
<comment type="caution">
    <text evidence="7">The sequence shown here is derived from an EMBL/GenBank/DDBJ whole genome shotgun (WGS) entry which is preliminary data.</text>
</comment>
<keyword evidence="2" id="KW-0997">Cell inner membrane</keyword>
<protein>
    <recommendedName>
        <fullName evidence="6">Calcineurin-like phosphoesterase domain-containing protein</fullName>
    </recommendedName>
</protein>
<dbReference type="GO" id="GO:0009245">
    <property type="term" value="P:lipid A biosynthetic process"/>
    <property type="evidence" value="ECO:0007669"/>
    <property type="project" value="TreeGrafter"/>
</dbReference>
<dbReference type="SUPFAM" id="SSF56300">
    <property type="entry name" value="Metallo-dependent phosphatases"/>
    <property type="match status" value="1"/>
</dbReference>
<evidence type="ECO:0000256" key="4">
    <source>
        <dbReference type="ARBA" id="ARBA00023136"/>
    </source>
</evidence>
<evidence type="ECO:0000259" key="6">
    <source>
        <dbReference type="Pfam" id="PF00149"/>
    </source>
</evidence>
<dbReference type="EMBL" id="LAZR01000070">
    <property type="protein sequence ID" value="KKN95541.1"/>
    <property type="molecule type" value="Genomic_DNA"/>
</dbReference>
<sequence>MNTAVSLPVEKKQRVKTLWISDLHLGTRGCQAEKLATFLKSYDCDHLYLVGDIIDGWRLRKGIYWPQSHTNVVRRVLTMSKRGTRVTYVTGNHDEFLRRYSNLELGNIELVDEAVHTTADGRKLLVIHGDQFDVITRCHRWLAFLGDHAYEFSLVLNRWYNHWRSRFGYGYWSLSAYLKQRVKKAVSFISDFEDGIAHECVKRGYDGVVCGHIHHAEIRDVKGIEYHNCGDWVESCTALIEHQDGRIELYRWNDAVALDLETETRVLKAGATV</sequence>
<dbReference type="PANTHER" id="PTHR34990:SF2">
    <property type="entry name" value="BLL8164 PROTEIN"/>
    <property type="match status" value="1"/>
</dbReference>
<dbReference type="InterPro" id="IPR004843">
    <property type="entry name" value="Calcineurin-like_PHP"/>
</dbReference>
<accession>A0A0F9X988</accession>
<keyword evidence="1" id="KW-1003">Cell membrane</keyword>
<dbReference type="FunFam" id="3.60.21.10:FF:000029">
    <property type="entry name" value="UDP-2,3-diacylglucosamine hydrolase"/>
    <property type="match status" value="1"/>
</dbReference>
<evidence type="ECO:0000256" key="3">
    <source>
        <dbReference type="ARBA" id="ARBA00022723"/>
    </source>
</evidence>
<evidence type="ECO:0000313" key="7">
    <source>
        <dbReference type="EMBL" id="KKN95541.1"/>
    </source>
</evidence>
<dbReference type="PANTHER" id="PTHR34990">
    <property type="entry name" value="UDP-2,3-DIACYLGLUCOSAMINE HYDROLASE-RELATED"/>
    <property type="match status" value="1"/>
</dbReference>
<gene>
    <name evidence="7" type="ORF">LCGC14_0177860</name>
</gene>
<proteinExistence type="predicted"/>
<keyword evidence="4" id="KW-0472">Membrane</keyword>
<keyword evidence="3" id="KW-0479">Metal-binding</keyword>
<keyword evidence="5" id="KW-0464">Manganese</keyword>
<dbReference type="Gene3D" id="3.60.21.10">
    <property type="match status" value="1"/>
</dbReference>
<evidence type="ECO:0000256" key="2">
    <source>
        <dbReference type="ARBA" id="ARBA00022519"/>
    </source>
</evidence>
<name>A0A0F9X988_9ZZZZ</name>
<organism evidence="7">
    <name type="scientific">marine sediment metagenome</name>
    <dbReference type="NCBI Taxonomy" id="412755"/>
    <lineage>
        <taxon>unclassified sequences</taxon>
        <taxon>metagenomes</taxon>
        <taxon>ecological metagenomes</taxon>
    </lineage>
</organism>
<feature type="domain" description="Calcineurin-like phosphoesterase" evidence="6">
    <location>
        <begin position="16"/>
        <end position="215"/>
    </location>
</feature>
<dbReference type="InterPro" id="IPR043461">
    <property type="entry name" value="LpxH-like"/>
</dbReference>
<dbReference type="GO" id="GO:0016020">
    <property type="term" value="C:membrane"/>
    <property type="evidence" value="ECO:0007669"/>
    <property type="project" value="GOC"/>
</dbReference>
<dbReference type="GO" id="GO:0008758">
    <property type="term" value="F:UDP-2,3-diacylglucosamine hydrolase activity"/>
    <property type="evidence" value="ECO:0007669"/>
    <property type="project" value="TreeGrafter"/>
</dbReference>